<reference evidence="2" key="1">
    <citation type="submission" date="2016-08" db="EMBL/GenBank/DDBJ databases">
        <authorList>
            <person name="Varghese N."/>
            <person name="Submissions Spin"/>
        </authorList>
    </citation>
    <scope>NUCLEOTIDE SEQUENCE [LARGE SCALE GENOMIC DNA]</scope>
    <source>
        <strain evidence="2">ERR11</strain>
    </source>
</reference>
<proteinExistence type="predicted"/>
<keyword evidence="2" id="KW-1185">Reference proteome</keyword>
<accession>A0A1C3X4F4</accession>
<dbReference type="AlphaFoldDB" id="A0A1C3X4F4"/>
<dbReference type="EMBL" id="FMAI01000012">
    <property type="protein sequence ID" value="SCB46884.1"/>
    <property type="molecule type" value="Genomic_DNA"/>
</dbReference>
<evidence type="ECO:0000313" key="1">
    <source>
        <dbReference type="EMBL" id="SCB46884.1"/>
    </source>
</evidence>
<evidence type="ECO:0000313" key="2">
    <source>
        <dbReference type="Proteomes" id="UP000199184"/>
    </source>
</evidence>
<name>A0A1C3X4F4_9BRAD</name>
<sequence length="284" mass="32880">MHGLYPPMAAKTSVRKFDPSDAIAVITGYRRQQFPLERELAFLGFVAWMLFPMKAQLVQTAQIIGAANYFIHLPKARRASLVRANPYFSQELFAKTLLTFPLGDTFSMEFESAFNELANINELIEFFMICPIEKRPSLLKALHFIEKGGFVPADVNESDRNAYKRSRSTLKVSWVNYAIAGPFIWSAMQTNYEFITRLSPDLKTTIDRVEKFLAKKHEVMEFFELARFCQVRLIPRLDERSRSRFRFLEFPPNVTLVDVELSELDSAQTTILKDYRPPKLIDKD</sequence>
<protein>
    <submittedName>
        <fullName evidence="1">Uncharacterized protein</fullName>
    </submittedName>
</protein>
<dbReference type="Proteomes" id="UP000199184">
    <property type="component" value="Unassembled WGS sequence"/>
</dbReference>
<gene>
    <name evidence="1" type="ORF">GA0061098_101215</name>
</gene>
<organism evidence="1 2">
    <name type="scientific">Bradyrhizobium shewense</name>
    <dbReference type="NCBI Taxonomy" id="1761772"/>
    <lineage>
        <taxon>Bacteria</taxon>
        <taxon>Pseudomonadati</taxon>
        <taxon>Pseudomonadota</taxon>
        <taxon>Alphaproteobacteria</taxon>
        <taxon>Hyphomicrobiales</taxon>
        <taxon>Nitrobacteraceae</taxon>
        <taxon>Bradyrhizobium</taxon>
    </lineage>
</organism>